<evidence type="ECO:0000313" key="1">
    <source>
        <dbReference type="EMBL" id="WIY47729.1"/>
    </source>
</evidence>
<gene>
    <name evidence="1" type="ORF">QRO08_18105</name>
</gene>
<dbReference type="GeneID" id="79791011"/>
<organism evidence="1 2">
    <name type="scientific">Paracidovorax citrulli</name>
    <name type="common">Acidovorax citrulli</name>
    <dbReference type="NCBI Taxonomy" id="80869"/>
    <lineage>
        <taxon>Bacteria</taxon>
        <taxon>Pseudomonadati</taxon>
        <taxon>Pseudomonadota</taxon>
        <taxon>Betaproteobacteria</taxon>
        <taxon>Burkholderiales</taxon>
        <taxon>Comamonadaceae</taxon>
        <taxon>Paracidovorax</taxon>
    </lineage>
</organism>
<sequence length="87" mass="9318">MSSPTQRTIPTERGMQIAERRIPEVAPKAGHEAYRAALRATGAAIVKTASGQVVERRIDGSVTVIKDLPVGKRVKPGTVLKRVSRGS</sequence>
<evidence type="ECO:0008006" key="3">
    <source>
        <dbReference type="Google" id="ProtNLM"/>
    </source>
</evidence>
<dbReference type="EMBL" id="CP127363">
    <property type="protein sequence ID" value="WIY47729.1"/>
    <property type="molecule type" value="Genomic_DNA"/>
</dbReference>
<reference evidence="1 2" key="1">
    <citation type="submission" date="2023-06" db="EMBL/GenBank/DDBJ databases">
        <authorList>
            <person name="Ham H."/>
            <person name="Park D.S."/>
        </authorList>
    </citation>
    <scope>NUCLEOTIDE SEQUENCE [LARGE SCALE GENOMIC DNA]</scope>
    <source>
        <strain evidence="1 2">KACC 17005</strain>
    </source>
</reference>
<evidence type="ECO:0000313" key="2">
    <source>
        <dbReference type="Proteomes" id="UP001242732"/>
    </source>
</evidence>
<keyword evidence="2" id="KW-1185">Reference proteome</keyword>
<protein>
    <recommendedName>
        <fullName evidence="3">PASTA domain-containing protein</fullName>
    </recommendedName>
</protein>
<accession>A0ABY9ALL1</accession>
<dbReference type="Proteomes" id="UP001242732">
    <property type="component" value="Chromosome"/>
</dbReference>
<dbReference type="RefSeq" id="WP_228193871.1">
    <property type="nucleotide sequence ID" value="NZ_CP023687.1"/>
</dbReference>
<name>A0ABY9ALL1_PARCI</name>
<proteinExistence type="predicted"/>